<feature type="compositionally biased region" description="Basic residues" evidence="2">
    <location>
        <begin position="195"/>
        <end position="206"/>
    </location>
</feature>
<evidence type="ECO:0000256" key="2">
    <source>
        <dbReference type="SAM" id="MobiDB-lite"/>
    </source>
</evidence>
<proteinExistence type="predicted"/>
<comment type="caution">
    <text evidence="4">The sequence shown here is derived from an EMBL/GenBank/DDBJ whole genome shotgun (WGS) entry which is preliminary data.</text>
</comment>
<dbReference type="SUPFAM" id="SSF57756">
    <property type="entry name" value="Retrovirus zinc finger-like domains"/>
    <property type="match status" value="1"/>
</dbReference>
<dbReference type="PROSITE" id="PS50158">
    <property type="entry name" value="ZF_CCHC"/>
    <property type="match status" value="2"/>
</dbReference>
<keyword evidence="1" id="KW-0862">Zinc</keyword>
<dbReference type="AlphaFoldDB" id="A0A0J7N632"/>
<dbReference type="SMART" id="SM00343">
    <property type="entry name" value="ZnF_C2HC"/>
    <property type="match status" value="2"/>
</dbReference>
<feature type="compositionally biased region" description="Polar residues" evidence="2">
    <location>
        <begin position="246"/>
        <end position="259"/>
    </location>
</feature>
<feature type="domain" description="CCHC-type" evidence="3">
    <location>
        <begin position="481"/>
        <end position="496"/>
    </location>
</feature>
<feature type="compositionally biased region" description="Pro residues" evidence="2">
    <location>
        <begin position="216"/>
        <end position="225"/>
    </location>
</feature>
<dbReference type="InterPro" id="IPR001878">
    <property type="entry name" value="Znf_CCHC"/>
</dbReference>
<organism evidence="4 5">
    <name type="scientific">Lasius niger</name>
    <name type="common">Black garden ant</name>
    <dbReference type="NCBI Taxonomy" id="67767"/>
    <lineage>
        <taxon>Eukaryota</taxon>
        <taxon>Metazoa</taxon>
        <taxon>Ecdysozoa</taxon>
        <taxon>Arthropoda</taxon>
        <taxon>Hexapoda</taxon>
        <taxon>Insecta</taxon>
        <taxon>Pterygota</taxon>
        <taxon>Neoptera</taxon>
        <taxon>Endopterygota</taxon>
        <taxon>Hymenoptera</taxon>
        <taxon>Apocrita</taxon>
        <taxon>Aculeata</taxon>
        <taxon>Formicoidea</taxon>
        <taxon>Formicidae</taxon>
        <taxon>Formicinae</taxon>
        <taxon>Lasius</taxon>
        <taxon>Lasius</taxon>
    </lineage>
</organism>
<feature type="region of interest" description="Disordered" evidence="2">
    <location>
        <begin position="36"/>
        <end position="80"/>
    </location>
</feature>
<evidence type="ECO:0000313" key="5">
    <source>
        <dbReference type="Proteomes" id="UP000036403"/>
    </source>
</evidence>
<keyword evidence="1" id="KW-0863">Zinc-finger</keyword>
<dbReference type="Proteomes" id="UP000036403">
    <property type="component" value="Unassembled WGS sequence"/>
</dbReference>
<keyword evidence="5" id="KW-1185">Reference proteome</keyword>
<dbReference type="PaxDb" id="67767-A0A0J7N632"/>
<feature type="region of interest" description="Disordered" evidence="2">
    <location>
        <begin position="517"/>
        <end position="547"/>
    </location>
</feature>
<feature type="region of interest" description="Disordered" evidence="2">
    <location>
        <begin position="134"/>
        <end position="231"/>
    </location>
</feature>
<keyword evidence="1" id="KW-0479">Metal-binding</keyword>
<accession>A0A0J7N632</accession>
<dbReference type="GO" id="GO:0003676">
    <property type="term" value="F:nucleic acid binding"/>
    <property type="evidence" value="ECO:0007669"/>
    <property type="project" value="InterPro"/>
</dbReference>
<evidence type="ECO:0000256" key="1">
    <source>
        <dbReference type="PROSITE-ProRule" id="PRU00047"/>
    </source>
</evidence>
<gene>
    <name evidence="4" type="ORF">RF55_12425</name>
</gene>
<dbReference type="EMBL" id="LBMM01009436">
    <property type="protein sequence ID" value="KMQ88140.1"/>
    <property type="molecule type" value="Genomic_DNA"/>
</dbReference>
<dbReference type="Gene3D" id="4.10.60.10">
    <property type="entry name" value="Zinc finger, CCHC-type"/>
    <property type="match status" value="1"/>
</dbReference>
<sequence>MAAIPVAPDREGESEVESLKQQNRILRSEVLMLKGETKRLREGEGIVPGRKPRPPPTIPPRTVDNSSAKKGNIPPPPPTMEMEVDMEEIIIQPPAIRPPVKGVAKRLEDYPPGITDEEDMKKFDELTSKIQSLLDKREKLRKVTKAPLVRPPPSRKTPPDTNCQYAEPPKGPVPGTGAGKKGKNKNPTQKGGSSKVKKQGKVKPKPKAQTAVPTAKNPPPLPQPLDPQESPWVKVVKRKEARKIMATTSQPKLPSSANGSKAPKASPPLSQRVLGMAGPKTVAARRARRVPRTAAITITCPEGLYGETISLARQKMNLEELGIKDVKARKAATGAILYEIPGEGKAQKADLFAQKLREALEGKEGVRVTRPCKRGEIRLHGLDESATVEEVKVEVAKIGGCQASEIKAGQIRFNKKAMGTLWLQCPVAAAVKVAAVGKVKVGWVVAGVEPLKARPLQCFRCMEKGHVKEQCSSPIDRSGCCYNCGSPGHKANACKEKTRCVLCVEAGLPANHRVGSESCHAKKRGKAAKSSGRKEERGGTRGAPGMV</sequence>
<protein>
    <submittedName>
        <fullName evidence="4">Cellular nucleic acid-binding protein</fullName>
    </submittedName>
</protein>
<dbReference type="InterPro" id="IPR036875">
    <property type="entry name" value="Znf_CCHC_sf"/>
</dbReference>
<evidence type="ECO:0000313" key="4">
    <source>
        <dbReference type="EMBL" id="KMQ88140.1"/>
    </source>
</evidence>
<feature type="region of interest" description="Disordered" evidence="2">
    <location>
        <begin position="244"/>
        <end position="272"/>
    </location>
</feature>
<reference evidence="4 5" key="1">
    <citation type="submission" date="2015-04" db="EMBL/GenBank/DDBJ databases">
        <title>Lasius niger genome sequencing.</title>
        <authorList>
            <person name="Konorov E.A."/>
            <person name="Nikitin M.A."/>
            <person name="Kirill M.V."/>
            <person name="Chang P."/>
        </authorList>
    </citation>
    <scope>NUCLEOTIDE SEQUENCE [LARGE SCALE GENOMIC DNA]</scope>
    <source>
        <tissue evidence="4">Whole</tissue>
    </source>
</reference>
<evidence type="ECO:0000259" key="3">
    <source>
        <dbReference type="PROSITE" id="PS50158"/>
    </source>
</evidence>
<feature type="domain" description="CCHC-type" evidence="3">
    <location>
        <begin position="458"/>
        <end position="471"/>
    </location>
</feature>
<dbReference type="GO" id="GO:0008270">
    <property type="term" value="F:zinc ion binding"/>
    <property type="evidence" value="ECO:0007669"/>
    <property type="project" value="UniProtKB-KW"/>
</dbReference>
<feature type="compositionally biased region" description="Low complexity" evidence="2">
    <location>
        <begin position="185"/>
        <end position="194"/>
    </location>
</feature>
<name>A0A0J7N632_LASNI</name>
<dbReference type="OrthoDB" id="7554581at2759"/>
<dbReference type="Pfam" id="PF00098">
    <property type="entry name" value="zf-CCHC"/>
    <property type="match status" value="1"/>
</dbReference>
<feature type="region of interest" description="Disordered" evidence="2">
    <location>
        <begin position="1"/>
        <end position="20"/>
    </location>
</feature>